<dbReference type="OrthoDB" id="6359816at2759"/>
<keyword evidence="3" id="KW-1185">Reference proteome</keyword>
<dbReference type="Gene3D" id="3.30.710.10">
    <property type="entry name" value="Potassium Channel Kv1.1, Chain A"/>
    <property type="match status" value="1"/>
</dbReference>
<dbReference type="STRING" id="1160509.A0A3N4HT26"/>
<evidence type="ECO:0000313" key="2">
    <source>
        <dbReference type="EMBL" id="RPA75668.1"/>
    </source>
</evidence>
<dbReference type="AlphaFoldDB" id="A0A3N4HT26"/>
<accession>A0A3N4HT26</accession>
<evidence type="ECO:0008006" key="4">
    <source>
        <dbReference type="Google" id="ProtNLM"/>
    </source>
</evidence>
<organism evidence="2 3">
    <name type="scientific">Ascobolus immersus RN42</name>
    <dbReference type="NCBI Taxonomy" id="1160509"/>
    <lineage>
        <taxon>Eukaryota</taxon>
        <taxon>Fungi</taxon>
        <taxon>Dikarya</taxon>
        <taxon>Ascomycota</taxon>
        <taxon>Pezizomycotina</taxon>
        <taxon>Pezizomycetes</taxon>
        <taxon>Pezizales</taxon>
        <taxon>Ascobolaceae</taxon>
        <taxon>Ascobolus</taxon>
    </lineage>
</organism>
<proteinExistence type="predicted"/>
<name>A0A3N4HT26_ASCIM</name>
<dbReference type="EMBL" id="ML119759">
    <property type="protein sequence ID" value="RPA75668.1"/>
    <property type="molecule type" value="Genomic_DNA"/>
</dbReference>
<reference evidence="2 3" key="1">
    <citation type="journal article" date="2018" name="Nat. Ecol. Evol.">
        <title>Pezizomycetes genomes reveal the molecular basis of ectomycorrhizal truffle lifestyle.</title>
        <authorList>
            <person name="Murat C."/>
            <person name="Payen T."/>
            <person name="Noel B."/>
            <person name="Kuo A."/>
            <person name="Morin E."/>
            <person name="Chen J."/>
            <person name="Kohler A."/>
            <person name="Krizsan K."/>
            <person name="Balestrini R."/>
            <person name="Da Silva C."/>
            <person name="Montanini B."/>
            <person name="Hainaut M."/>
            <person name="Levati E."/>
            <person name="Barry K.W."/>
            <person name="Belfiori B."/>
            <person name="Cichocki N."/>
            <person name="Clum A."/>
            <person name="Dockter R.B."/>
            <person name="Fauchery L."/>
            <person name="Guy J."/>
            <person name="Iotti M."/>
            <person name="Le Tacon F."/>
            <person name="Lindquist E.A."/>
            <person name="Lipzen A."/>
            <person name="Malagnac F."/>
            <person name="Mello A."/>
            <person name="Molinier V."/>
            <person name="Miyauchi S."/>
            <person name="Poulain J."/>
            <person name="Riccioni C."/>
            <person name="Rubini A."/>
            <person name="Sitrit Y."/>
            <person name="Splivallo R."/>
            <person name="Traeger S."/>
            <person name="Wang M."/>
            <person name="Zifcakova L."/>
            <person name="Wipf D."/>
            <person name="Zambonelli A."/>
            <person name="Paolocci F."/>
            <person name="Nowrousian M."/>
            <person name="Ottonello S."/>
            <person name="Baldrian P."/>
            <person name="Spatafora J.W."/>
            <person name="Henrissat B."/>
            <person name="Nagy L.G."/>
            <person name="Aury J.M."/>
            <person name="Wincker P."/>
            <person name="Grigoriev I.V."/>
            <person name="Bonfante P."/>
            <person name="Martin F.M."/>
        </authorList>
    </citation>
    <scope>NUCLEOTIDE SEQUENCE [LARGE SCALE GENOMIC DNA]</scope>
    <source>
        <strain evidence="2 3">RN42</strain>
    </source>
</reference>
<feature type="region of interest" description="Disordered" evidence="1">
    <location>
        <begin position="1"/>
        <end position="68"/>
    </location>
</feature>
<evidence type="ECO:0000313" key="3">
    <source>
        <dbReference type="Proteomes" id="UP000275078"/>
    </source>
</evidence>
<evidence type="ECO:0000256" key="1">
    <source>
        <dbReference type="SAM" id="MobiDB-lite"/>
    </source>
</evidence>
<feature type="compositionally biased region" description="Pro residues" evidence="1">
    <location>
        <begin position="44"/>
        <end position="54"/>
    </location>
</feature>
<dbReference type="InterPro" id="IPR011333">
    <property type="entry name" value="SKP1/BTB/POZ_sf"/>
</dbReference>
<protein>
    <recommendedName>
        <fullName evidence="4">BTB domain-containing protein</fullName>
    </recommendedName>
</protein>
<dbReference type="Proteomes" id="UP000275078">
    <property type="component" value="Unassembled WGS sequence"/>
</dbReference>
<sequence>MSTTSEDASTVDDFEPEIPNTTKENPSTDLQNTDNASDDEAPISTPPDSRPPSPSNDRNAKTSTSSRPVFESLDSACRRLFLNETFSDMTVVEAEDGVINIQDETPKNIYRLLQYLYTKKYYAYPSQSIISKNSFYGPQQTRYTVRTHLTMIRLADKFLITGLDLEARERLTDFLRDFTRYCCQKEYEYLEDSAKYECLRLASNIALKVYRELEYDEEEDADIRLEAMDAVFKMLKLANPSAEKMKECDDLQTLIEEHSDFAFELIEKMLVTMPFR</sequence>
<feature type="compositionally biased region" description="Polar residues" evidence="1">
    <location>
        <begin position="19"/>
        <end position="35"/>
    </location>
</feature>
<gene>
    <name evidence="2" type="ORF">BJ508DRAFT_365508</name>
</gene>